<keyword evidence="2 3" id="KW-0175">Coiled coil</keyword>
<feature type="region of interest" description="Disordered" evidence="4">
    <location>
        <begin position="358"/>
        <end position="411"/>
    </location>
</feature>
<feature type="compositionally biased region" description="Basic and acidic residues" evidence="4">
    <location>
        <begin position="363"/>
        <end position="374"/>
    </location>
</feature>
<feature type="compositionally biased region" description="Polar residues" evidence="4">
    <location>
        <begin position="375"/>
        <end position="384"/>
    </location>
</feature>
<feature type="coiled-coil region" evidence="3">
    <location>
        <begin position="222"/>
        <end position="249"/>
    </location>
</feature>
<evidence type="ECO:0000313" key="6">
    <source>
        <dbReference type="Proteomes" id="UP001219518"/>
    </source>
</evidence>
<name>A0AAE1HY42_9NEOP</name>
<sequence>MESYVEGYASENAMLRRKLQSKTEAVLILSKDLNKCRSERDQFKSTAEELQSRLLNITQNIHNKGLYRTSLYTEDEADGFRPGVTVAELLRDSQKRNKALRMEIDDLKQRLSEAYEDMEALRSNYAQHRCANICRWEGQVFPNHPKEELIQQLETMDTKCSQLLINQQALLDEREELVQERETYKFKVHRLNYELASLLKARKNNIDIDALITENRYLHERLLQTQNELESTQRSLQKYKAAIDQTNKNMLNQGKNCSSLSPSNRFISQKQVRELLDAVTHPMKSRTPAFMENMRNVCQALFDSLEDKSLRLAHQKKANRILAKRIVDLESLAGERGSTVFPSMALLEGYSPSAANSMLDETNSPKEGRIEEVSKTPSASNKPITENLDGGKRVWERNNSSEGEECQPLPPGVRLLVQQALEEIRREKGSVDTKEF</sequence>
<dbReference type="Pfam" id="PF09789">
    <property type="entry name" value="CC149"/>
    <property type="match status" value="1"/>
</dbReference>
<evidence type="ECO:0000256" key="4">
    <source>
        <dbReference type="SAM" id="MobiDB-lite"/>
    </source>
</evidence>
<organism evidence="5 6">
    <name type="scientific">Frankliniella fusca</name>
    <dbReference type="NCBI Taxonomy" id="407009"/>
    <lineage>
        <taxon>Eukaryota</taxon>
        <taxon>Metazoa</taxon>
        <taxon>Ecdysozoa</taxon>
        <taxon>Arthropoda</taxon>
        <taxon>Hexapoda</taxon>
        <taxon>Insecta</taxon>
        <taxon>Pterygota</taxon>
        <taxon>Neoptera</taxon>
        <taxon>Paraneoptera</taxon>
        <taxon>Thysanoptera</taxon>
        <taxon>Terebrantia</taxon>
        <taxon>Thripoidea</taxon>
        <taxon>Thripidae</taxon>
        <taxon>Frankliniella</taxon>
    </lineage>
</organism>
<evidence type="ECO:0000313" key="5">
    <source>
        <dbReference type="EMBL" id="KAK3928770.1"/>
    </source>
</evidence>
<dbReference type="PANTHER" id="PTHR21682">
    <property type="entry name" value="COILED-COIL DOMAIN-CONTAINING PROTEIN 149"/>
    <property type="match status" value="1"/>
</dbReference>
<protein>
    <submittedName>
        <fullName evidence="5">Coiled-coil domain-containing protein 149-B</fullName>
    </submittedName>
</protein>
<reference evidence="5" key="2">
    <citation type="journal article" date="2023" name="BMC Genomics">
        <title>Pest status, molecular evolution, and epigenetic factors derived from the genome assembly of Frankliniella fusca, a thysanopteran phytovirus vector.</title>
        <authorList>
            <person name="Catto M.A."/>
            <person name="Labadie P.E."/>
            <person name="Jacobson A.L."/>
            <person name="Kennedy G.G."/>
            <person name="Srinivasan R."/>
            <person name="Hunt B.G."/>
        </authorList>
    </citation>
    <scope>NUCLEOTIDE SEQUENCE</scope>
    <source>
        <strain evidence="5">PL_HMW_Pooled</strain>
    </source>
</reference>
<gene>
    <name evidence="5" type="ORF">KUF71_016993</name>
</gene>
<dbReference type="Proteomes" id="UP001219518">
    <property type="component" value="Unassembled WGS sequence"/>
</dbReference>
<feature type="coiled-coil region" evidence="3">
    <location>
        <begin position="90"/>
        <end position="124"/>
    </location>
</feature>
<dbReference type="InterPro" id="IPR019179">
    <property type="entry name" value="CC149"/>
</dbReference>
<keyword evidence="6" id="KW-1185">Reference proteome</keyword>
<feature type="coiled-coil region" evidence="3">
    <location>
        <begin position="33"/>
        <end position="60"/>
    </location>
</feature>
<reference evidence="5" key="1">
    <citation type="submission" date="2021-07" db="EMBL/GenBank/DDBJ databases">
        <authorList>
            <person name="Catto M.A."/>
            <person name="Jacobson A."/>
            <person name="Kennedy G."/>
            <person name="Labadie P."/>
            <person name="Hunt B.G."/>
            <person name="Srinivasan R."/>
        </authorList>
    </citation>
    <scope>NUCLEOTIDE SEQUENCE</scope>
    <source>
        <strain evidence="5">PL_HMW_Pooled</strain>
        <tissue evidence="5">Head</tissue>
    </source>
</reference>
<dbReference type="EMBL" id="JAHWGI010001354">
    <property type="protein sequence ID" value="KAK3928770.1"/>
    <property type="molecule type" value="Genomic_DNA"/>
</dbReference>
<evidence type="ECO:0000256" key="2">
    <source>
        <dbReference type="ARBA" id="ARBA00023054"/>
    </source>
</evidence>
<proteinExistence type="inferred from homology"/>
<comment type="caution">
    <text evidence="5">The sequence shown here is derived from an EMBL/GenBank/DDBJ whole genome shotgun (WGS) entry which is preliminary data.</text>
</comment>
<dbReference type="PANTHER" id="PTHR21682:SF2">
    <property type="entry name" value="COILED-COIL DOMAIN-CONTAINING PROTEIN 149"/>
    <property type="match status" value="1"/>
</dbReference>
<dbReference type="AlphaFoldDB" id="A0AAE1HY42"/>
<accession>A0AAE1HY42</accession>
<evidence type="ECO:0000256" key="1">
    <source>
        <dbReference type="ARBA" id="ARBA00005872"/>
    </source>
</evidence>
<evidence type="ECO:0000256" key="3">
    <source>
        <dbReference type="SAM" id="Coils"/>
    </source>
</evidence>
<comment type="similarity">
    <text evidence="1">Belongs to the CCDC149 family.</text>
</comment>